<protein>
    <submittedName>
        <fullName evidence="1">Uncharacterized protein</fullName>
    </submittedName>
</protein>
<gene>
    <name evidence="1" type="ORF">MarFTMF_188</name>
</gene>
<proteinExistence type="predicted"/>
<sequence length="95" mass="10792">MQQCNIVHDILLKKLKIDGLELNYQSTVYPGLSSACNLFVESRHFERLEFAWYEWLYFGFAIYDDNPSSYEETANKISKTILSAVGSSVIGGTTD</sequence>
<name>A0AA96END9_9VIRU</name>
<dbReference type="EMBL" id="OR343188">
    <property type="protein sequence ID" value="WNL49704.1"/>
    <property type="molecule type" value="Genomic_DNA"/>
</dbReference>
<evidence type="ECO:0000313" key="1">
    <source>
        <dbReference type="EMBL" id="WNL49704.1"/>
    </source>
</evidence>
<reference evidence="1" key="1">
    <citation type="submission" date="2023-07" db="EMBL/GenBank/DDBJ databases">
        <authorList>
            <person name="Xia Y."/>
        </authorList>
    </citation>
    <scope>NUCLEOTIDE SEQUENCE</scope>
    <source>
        <strain evidence="1">F</strain>
    </source>
</reference>
<organism evidence="1">
    <name type="scientific">Marseillevirus sp</name>
    <dbReference type="NCBI Taxonomy" id="2809551"/>
    <lineage>
        <taxon>Viruses</taxon>
        <taxon>Varidnaviria</taxon>
        <taxon>Bamfordvirae</taxon>
        <taxon>Nucleocytoviricota</taxon>
        <taxon>Megaviricetes</taxon>
        <taxon>Pimascovirales</taxon>
        <taxon>Pimascovirales incertae sedis</taxon>
        <taxon>Marseilleviridae</taxon>
        <taxon>Marseillevirus</taxon>
    </lineage>
</organism>
<accession>A0AA96END9</accession>